<dbReference type="InterPro" id="IPR023227">
    <property type="entry name" value="SAM_OH_AdoTrfase_C_sf"/>
</dbReference>
<dbReference type="Proteomes" id="UP000034846">
    <property type="component" value="Unassembled WGS sequence"/>
</dbReference>
<proteinExistence type="predicted"/>
<dbReference type="EMBL" id="LCRD01000035">
    <property type="protein sequence ID" value="KKW29713.1"/>
    <property type="molecule type" value="Genomic_DNA"/>
</dbReference>
<protein>
    <submittedName>
        <fullName evidence="1">Uncharacterized protein</fullName>
    </submittedName>
</protein>
<evidence type="ECO:0000313" key="2">
    <source>
        <dbReference type="Proteomes" id="UP000034846"/>
    </source>
</evidence>
<name>A0A0G1XEN2_9BACT</name>
<evidence type="ECO:0000313" key="1">
    <source>
        <dbReference type="EMBL" id="KKW29713.1"/>
    </source>
</evidence>
<comment type="caution">
    <text evidence="1">The sequence shown here is derived from an EMBL/GenBank/DDBJ whole genome shotgun (WGS) entry which is preliminary data.</text>
</comment>
<organism evidence="1 2">
    <name type="scientific">Candidatus Uhrbacteria bacterium GW2011_GWD2_52_7</name>
    <dbReference type="NCBI Taxonomy" id="1618989"/>
    <lineage>
        <taxon>Bacteria</taxon>
        <taxon>Candidatus Uhriibacteriota</taxon>
    </lineage>
</organism>
<gene>
    <name evidence="1" type="ORF">UY72_C0035G0013</name>
</gene>
<accession>A0A0G1XEN2</accession>
<sequence length="265" mass="29174">MFLSVITDCQDGNARVRQQTRYSVLFPGVATNFMGVSSDLEAAGNLIDVLDAAGDAEGIVAVNVAPRHGAAKKWPNGTPFGYFWYNNILVVCTIDGEVLSLVKKFGLADHVNVTDIREVMTFGGYETAAVEHAAMSQFRSFDYLPRLARIAWDKKEVPSQKLMFTDIPNGSTGVWWIDSFGNCKTTLLADDVQFEEGAEREIVLNGLAIKATCYRQLRSVPDYQTGLTMGSSGYGDKRFLELVVQGTSAAKHYNITQKDTFSITK</sequence>
<dbReference type="Gene3D" id="2.40.30.90">
    <property type="entry name" value="Bacterial fluorinating enzyme like"/>
    <property type="match status" value="1"/>
</dbReference>
<reference evidence="1 2" key="1">
    <citation type="journal article" date="2015" name="Nature">
        <title>rRNA introns, odd ribosomes, and small enigmatic genomes across a large radiation of phyla.</title>
        <authorList>
            <person name="Brown C.T."/>
            <person name="Hug L.A."/>
            <person name="Thomas B.C."/>
            <person name="Sharon I."/>
            <person name="Castelle C.J."/>
            <person name="Singh A."/>
            <person name="Wilkins M.J."/>
            <person name="Williams K.H."/>
            <person name="Banfield J.F."/>
        </authorList>
    </citation>
    <scope>NUCLEOTIDE SEQUENCE [LARGE SCALE GENOMIC DNA]</scope>
</reference>
<dbReference type="AlphaFoldDB" id="A0A0G1XEN2"/>